<proteinExistence type="predicted"/>
<evidence type="ECO:0000313" key="2">
    <source>
        <dbReference type="EMBL" id="KAK8052517.1"/>
    </source>
</evidence>
<feature type="domain" description="2EXR" evidence="1">
    <location>
        <begin position="7"/>
        <end position="95"/>
    </location>
</feature>
<evidence type="ECO:0000313" key="3">
    <source>
        <dbReference type="Proteomes" id="UP001444661"/>
    </source>
</evidence>
<dbReference type="Proteomes" id="UP001444661">
    <property type="component" value="Unassembled WGS sequence"/>
</dbReference>
<dbReference type="InterPro" id="IPR045518">
    <property type="entry name" value="2EXR"/>
</dbReference>
<reference evidence="2 3" key="1">
    <citation type="submission" date="2023-01" db="EMBL/GenBank/DDBJ databases">
        <title>Analysis of 21 Apiospora genomes using comparative genomics revels a genus with tremendous synthesis potential of carbohydrate active enzymes and secondary metabolites.</title>
        <authorList>
            <person name="Sorensen T."/>
        </authorList>
    </citation>
    <scope>NUCLEOTIDE SEQUENCE [LARGE SCALE GENOMIC DNA]</scope>
    <source>
        <strain evidence="2 3">CBS 33761</strain>
    </source>
</reference>
<dbReference type="Pfam" id="PF20150">
    <property type="entry name" value="2EXR"/>
    <property type="match status" value="1"/>
</dbReference>
<gene>
    <name evidence="2" type="ORF">PG993_003902</name>
</gene>
<organism evidence="2 3">
    <name type="scientific">Apiospora rasikravindrae</name>
    <dbReference type="NCBI Taxonomy" id="990691"/>
    <lineage>
        <taxon>Eukaryota</taxon>
        <taxon>Fungi</taxon>
        <taxon>Dikarya</taxon>
        <taxon>Ascomycota</taxon>
        <taxon>Pezizomycotina</taxon>
        <taxon>Sordariomycetes</taxon>
        <taxon>Xylariomycetidae</taxon>
        <taxon>Amphisphaeriales</taxon>
        <taxon>Apiosporaceae</taxon>
        <taxon>Apiospora</taxon>
    </lineage>
</organism>
<accession>A0ABR1U0W2</accession>
<keyword evidence="3" id="KW-1185">Reference proteome</keyword>
<comment type="caution">
    <text evidence="2">The sequence shown here is derived from an EMBL/GenBank/DDBJ whole genome shotgun (WGS) entry which is preliminary data.</text>
</comment>
<dbReference type="EMBL" id="JAQQWK010000002">
    <property type="protein sequence ID" value="KAK8052517.1"/>
    <property type="molecule type" value="Genomic_DNA"/>
</dbReference>
<sequence length="225" mass="25391">MAALDHFHKLGEMPSELQVMIWKEAILDDCQDRVVPLLHNTNRVVLTSAIANLPKYFSLSSASRAAAESVYNLQVPFTNKNGKKGYVRLSTALDIFFVSPWGFTLGINVFKSSLFQLSTMPLPANALARLERVMEHHLDLTDLVYHVDPTFDRAVFSSANVCYIRLGYQRPTVRGLSQFFSGPRPHTAVDLLEYCSNPAFYEERAIVEMEEEEVEGEEAEGEEVE</sequence>
<protein>
    <recommendedName>
        <fullName evidence="1">2EXR domain-containing protein</fullName>
    </recommendedName>
</protein>
<name>A0ABR1U0W2_9PEZI</name>
<evidence type="ECO:0000259" key="1">
    <source>
        <dbReference type="Pfam" id="PF20150"/>
    </source>
</evidence>